<organism evidence="1 2">
    <name type="scientific">Araneus ventricosus</name>
    <name type="common">Orbweaver spider</name>
    <name type="synonym">Epeira ventricosa</name>
    <dbReference type="NCBI Taxonomy" id="182803"/>
    <lineage>
        <taxon>Eukaryota</taxon>
        <taxon>Metazoa</taxon>
        <taxon>Ecdysozoa</taxon>
        <taxon>Arthropoda</taxon>
        <taxon>Chelicerata</taxon>
        <taxon>Arachnida</taxon>
        <taxon>Araneae</taxon>
        <taxon>Araneomorphae</taxon>
        <taxon>Entelegynae</taxon>
        <taxon>Araneoidea</taxon>
        <taxon>Araneidae</taxon>
        <taxon>Araneus</taxon>
    </lineage>
</organism>
<name>A0A4Y2BGF1_ARAVE</name>
<dbReference type="Gene3D" id="3.30.420.10">
    <property type="entry name" value="Ribonuclease H-like superfamily/Ribonuclease H"/>
    <property type="match status" value="1"/>
</dbReference>
<dbReference type="OrthoDB" id="8942091at2759"/>
<gene>
    <name evidence="1" type="ORF">AVEN_203455_1</name>
</gene>
<evidence type="ECO:0000313" key="1">
    <source>
        <dbReference type="EMBL" id="GBL91300.1"/>
    </source>
</evidence>
<proteinExistence type="predicted"/>
<keyword evidence="2" id="KW-1185">Reference proteome</keyword>
<accession>A0A4Y2BGF1</accession>
<dbReference type="Proteomes" id="UP000499080">
    <property type="component" value="Unassembled WGS sequence"/>
</dbReference>
<dbReference type="AlphaFoldDB" id="A0A4Y2BGF1"/>
<evidence type="ECO:0000313" key="2">
    <source>
        <dbReference type="Proteomes" id="UP000499080"/>
    </source>
</evidence>
<reference evidence="1 2" key="1">
    <citation type="journal article" date="2019" name="Sci. Rep.">
        <title>Orb-weaving spider Araneus ventricosus genome elucidates the spidroin gene catalogue.</title>
        <authorList>
            <person name="Kono N."/>
            <person name="Nakamura H."/>
            <person name="Ohtoshi R."/>
            <person name="Moran D.A.P."/>
            <person name="Shinohara A."/>
            <person name="Yoshida Y."/>
            <person name="Fujiwara M."/>
            <person name="Mori M."/>
            <person name="Tomita M."/>
            <person name="Arakawa K."/>
        </authorList>
    </citation>
    <scope>NUCLEOTIDE SEQUENCE [LARGE SCALE GENOMIC DNA]</scope>
</reference>
<sequence>MIWQKPGTRYRAPNILERDHNIGGGLLILAGIATNGRTNIYVFAGGSVTAVRYRDEILRPLVRPFIVALGTDAIFIYDDIRSHRARLVRSYMESETNPQMA</sequence>
<dbReference type="EMBL" id="BGPR01000078">
    <property type="protein sequence ID" value="GBL91300.1"/>
    <property type="molecule type" value="Genomic_DNA"/>
</dbReference>
<comment type="caution">
    <text evidence="1">The sequence shown here is derived from an EMBL/GenBank/DDBJ whole genome shotgun (WGS) entry which is preliminary data.</text>
</comment>
<protein>
    <recommendedName>
        <fullName evidence="3">Tc1-like transposase DDE domain-containing protein</fullName>
    </recommendedName>
</protein>
<evidence type="ECO:0008006" key="3">
    <source>
        <dbReference type="Google" id="ProtNLM"/>
    </source>
</evidence>
<dbReference type="InterPro" id="IPR036397">
    <property type="entry name" value="RNaseH_sf"/>
</dbReference>
<dbReference type="GO" id="GO:0003676">
    <property type="term" value="F:nucleic acid binding"/>
    <property type="evidence" value="ECO:0007669"/>
    <property type="project" value="InterPro"/>
</dbReference>